<keyword evidence="2" id="KW-0067">ATP-binding</keyword>
<dbReference type="EMBL" id="JAIVGD010000001">
    <property type="protein sequence ID" value="KAH0781653.1"/>
    <property type="molecule type" value="Genomic_DNA"/>
</dbReference>
<keyword evidence="1" id="KW-0547">Nucleotide-binding</keyword>
<dbReference type="Gene3D" id="3.40.50.300">
    <property type="entry name" value="P-loop containing nucleotide triphosphate hydrolases"/>
    <property type="match status" value="1"/>
</dbReference>
<feature type="coiled-coil region" evidence="3">
    <location>
        <begin position="21"/>
        <end position="51"/>
    </location>
</feature>
<dbReference type="InterPro" id="IPR031053">
    <property type="entry name" value="ALC1"/>
</dbReference>
<evidence type="ECO:0000256" key="2">
    <source>
        <dbReference type="ARBA" id="ARBA00022840"/>
    </source>
</evidence>
<evidence type="ECO:0000313" key="4">
    <source>
        <dbReference type="EMBL" id="KAH0781653.1"/>
    </source>
</evidence>
<accession>A0ABQ7WLQ7</accession>
<evidence type="ECO:0000256" key="1">
    <source>
        <dbReference type="ARBA" id="ARBA00022741"/>
    </source>
</evidence>
<dbReference type="InterPro" id="IPR027417">
    <property type="entry name" value="P-loop_NTPase"/>
</dbReference>
<evidence type="ECO:0000256" key="3">
    <source>
        <dbReference type="SAM" id="Coils"/>
    </source>
</evidence>
<name>A0ABQ7WLQ7_SOLTU</name>
<gene>
    <name evidence="4" type="ORF">KY290_001251</name>
</gene>
<evidence type="ECO:0000313" key="5">
    <source>
        <dbReference type="Proteomes" id="UP000826656"/>
    </source>
</evidence>
<reference evidence="4 5" key="1">
    <citation type="journal article" date="2021" name="bioRxiv">
        <title>Chromosome-scale and haplotype-resolved genome assembly of a tetraploid potato cultivar.</title>
        <authorList>
            <person name="Sun H."/>
            <person name="Jiao W.-B."/>
            <person name="Krause K."/>
            <person name="Campoy J.A."/>
            <person name="Goel M."/>
            <person name="Folz-Donahue K."/>
            <person name="Kukat C."/>
            <person name="Huettel B."/>
            <person name="Schneeberger K."/>
        </authorList>
    </citation>
    <scope>NUCLEOTIDE SEQUENCE [LARGE SCALE GENOMIC DNA]</scope>
    <source>
        <strain evidence="4">SolTubOtavaFocal</strain>
        <tissue evidence="4">Leaves</tissue>
    </source>
</reference>
<keyword evidence="5" id="KW-1185">Reference proteome</keyword>
<comment type="caution">
    <text evidence="4">The sequence shown here is derived from an EMBL/GenBank/DDBJ whole genome shotgun (WGS) entry which is preliminary data.</text>
</comment>
<sequence length="116" mass="13475">MTYGEFPSPSLPSTGKLKKQSQAFQHRLEELRNLREQIRALAREIQSVTQLIYGVFMGMMIQTLDILQDYLELRKYSYEHLDGSIHAEECFAAIKSFSHNRSKFEAQQNAAFVFLI</sequence>
<dbReference type="PANTHER" id="PTHR47157">
    <property type="entry name" value="CHROMODOMAIN-HELICASE-DNA-BINDING PROTEIN 1-LIKE"/>
    <property type="match status" value="1"/>
</dbReference>
<keyword evidence="3" id="KW-0175">Coiled coil</keyword>
<proteinExistence type="predicted"/>
<dbReference type="Proteomes" id="UP000826656">
    <property type="component" value="Unassembled WGS sequence"/>
</dbReference>
<dbReference type="PANTHER" id="PTHR47157:SF1">
    <property type="entry name" value="CHROMODOMAIN-HELICASE-DNA-BINDING PROTEIN 1-LIKE"/>
    <property type="match status" value="1"/>
</dbReference>
<protein>
    <submittedName>
        <fullName evidence="4">Uncharacterized protein</fullName>
    </submittedName>
</protein>
<organism evidence="4 5">
    <name type="scientific">Solanum tuberosum</name>
    <name type="common">Potato</name>
    <dbReference type="NCBI Taxonomy" id="4113"/>
    <lineage>
        <taxon>Eukaryota</taxon>
        <taxon>Viridiplantae</taxon>
        <taxon>Streptophyta</taxon>
        <taxon>Embryophyta</taxon>
        <taxon>Tracheophyta</taxon>
        <taxon>Spermatophyta</taxon>
        <taxon>Magnoliopsida</taxon>
        <taxon>eudicotyledons</taxon>
        <taxon>Gunneridae</taxon>
        <taxon>Pentapetalae</taxon>
        <taxon>asterids</taxon>
        <taxon>lamiids</taxon>
        <taxon>Solanales</taxon>
        <taxon>Solanaceae</taxon>
        <taxon>Solanoideae</taxon>
        <taxon>Solaneae</taxon>
        <taxon>Solanum</taxon>
    </lineage>
</organism>